<proteinExistence type="predicted"/>
<dbReference type="EMBL" id="BPLR01012631">
    <property type="protein sequence ID" value="GIY55332.1"/>
    <property type="molecule type" value="Genomic_DNA"/>
</dbReference>
<accession>A0AAV4UBV8</accession>
<sequence>MDYYKGADRYQQIMAFAVLAGPTGSNRWTDQWDFSDHDDFRPSPKGKQMNEEKRPAIRMCCFRVSSSDGTNAIKGWLNKRRRKKKNGAEFRNSFFFSFSARNT</sequence>
<dbReference type="AlphaFoldDB" id="A0AAV4UBV8"/>
<reference evidence="1 2" key="1">
    <citation type="submission" date="2021-06" db="EMBL/GenBank/DDBJ databases">
        <title>Caerostris extrusa draft genome.</title>
        <authorList>
            <person name="Kono N."/>
            <person name="Arakawa K."/>
        </authorList>
    </citation>
    <scope>NUCLEOTIDE SEQUENCE [LARGE SCALE GENOMIC DNA]</scope>
</reference>
<organism evidence="1 2">
    <name type="scientific">Caerostris extrusa</name>
    <name type="common">Bark spider</name>
    <name type="synonym">Caerostris bankana</name>
    <dbReference type="NCBI Taxonomy" id="172846"/>
    <lineage>
        <taxon>Eukaryota</taxon>
        <taxon>Metazoa</taxon>
        <taxon>Ecdysozoa</taxon>
        <taxon>Arthropoda</taxon>
        <taxon>Chelicerata</taxon>
        <taxon>Arachnida</taxon>
        <taxon>Araneae</taxon>
        <taxon>Araneomorphae</taxon>
        <taxon>Entelegynae</taxon>
        <taxon>Araneoidea</taxon>
        <taxon>Araneidae</taxon>
        <taxon>Caerostris</taxon>
    </lineage>
</organism>
<gene>
    <name evidence="1" type="ORF">CEXT_597901</name>
</gene>
<name>A0AAV4UBV8_CAEEX</name>
<evidence type="ECO:0000313" key="1">
    <source>
        <dbReference type="EMBL" id="GIY55332.1"/>
    </source>
</evidence>
<evidence type="ECO:0000313" key="2">
    <source>
        <dbReference type="Proteomes" id="UP001054945"/>
    </source>
</evidence>
<keyword evidence="2" id="KW-1185">Reference proteome</keyword>
<dbReference type="Proteomes" id="UP001054945">
    <property type="component" value="Unassembled WGS sequence"/>
</dbReference>
<protein>
    <submittedName>
        <fullName evidence="1">Uncharacterized protein</fullName>
    </submittedName>
</protein>
<comment type="caution">
    <text evidence="1">The sequence shown here is derived from an EMBL/GenBank/DDBJ whole genome shotgun (WGS) entry which is preliminary data.</text>
</comment>